<reference evidence="2 3" key="1">
    <citation type="submission" date="2017-10" db="EMBL/GenBank/DDBJ databases">
        <title>Sequencing the genomes of 1000 actinobacteria strains.</title>
        <authorList>
            <person name="Klenk H.-P."/>
        </authorList>
    </citation>
    <scope>NUCLEOTIDE SEQUENCE [LARGE SCALE GENOMIC DNA]</scope>
    <source>
        <strain evidence="2 3">DSM 21798</strain>
    </source>
</reference>
<dbReference type="Gene3D" id="3.30.420.40">
    <property type="match status" value="2"/>
</dbReference>
<keyword evidence="2" id="KW-0808">Transferase</keyword>
<dbReference type="RefSeq" id="WP_098408990.1">
    <property type="nucleotide sequence ID" value="NZ_PDJE01000001.1"/>
</dbReference>
<proteinExistence type="inferred from homology"/>
<dbReference type="InterPro" id="IPR036390">
    <property type="entry name" value="WH_DNA-bd_sf"/>
</dbReference>
<accession>A0A2A9E104</accession>
<dbReference type="PROSITE" id="PS01125">
    <property type="entry name" value="ROK"/>
    <property type="match status" value="1"/>
</dbReference>
<sequence>MTAKDAGRIGAARALRPSSKLLPEYTRAHNRSLVLQLLYREGPMSRADIARSTDLTRVTVSDLVAELIEDRFVVEQGLRDESRPGKRATMINIDREGHQMVAVDLSDDDVFRAAVVNLGGEFIETCEIPIDGATGDDALAKALAVVDDARGRATAPLLGVGVGTPGVVDDLGIVRVAVSLGWTDVNLRAAIAERTGLPVTVMNDVNVAVLAEHSFADVDSDDIMLVRIGHGVGAGVIVGGATYRGSRFWDGEIGHVTVGTSGGPMCRCGRAACLEAWVGVPRLAAERERLTGEAERSAFLREAGEHLGIALAPIVRTLDLTDIVLSGPPHLLGGDFLAAAHDTLLERTMIGDPDDLSLRMTTLGRDNVLFGAVVLVLTGQLGVS</sequence>
<dbReference type="SUPFAM" id="SSF53067">
    <property type="entry name" value="Actin-like ATPase domain"/>
    <property type="match status" value="1"/>
</dbReference>
<dbReference type="EMBL" id="PDJE01000001">
    <property type="protein sequence ID" value="PFG32055.1"/>
    <property type="molecule type" value="Genomic_DNA"/>
</dbReference>
<comment type="similarity">
    <text evidence="1">Belongs to the ROK (NagC/XylR) family.</text>
</comment>
<dbReference type="PANTHER" id="PTHR18964">
    <property type="entry name" value="ROK (REPRESSOR, ORF, KINASE) FAMILY"/>
    <property type="match status" value="1"/>
</dbReference>
<organism evidence="2 3">
    <name type="scientific">Paramicrobacterium agarici</name>
    <dbReference type="NCBI Taxonomy" id="630514"/>
    <lineage>
        <taxon>Bacteria</taxon>
        <taxon>Bacillati</taxon>
        <taxon>Actinomycetota</taxon>
        <taxon>Actinomycetes</taxon>
        <taxon>Micrococcales</taxon>
        <taxon>Microbacteriaceae</taxon>
        <taxon>Paramicrobacterium</taxon>
    </lineage>
</organism>
<dbReference type="SUPFAM" id="SSF46785">
    <property type="entry name" value="Winged helix' DNA-binding domain"/>
    <property type="match status" value="1"/>
</dbReference>
<gene>
    <name evidence="2" type="ORF">ATJ78_3039</name>
</gene>
<dbReference type="Gene3D" id="1.10.10.10">
    <property type="entry name" value="Winged helix-like DNA-binding domain superfamily/Winged helix DNA-binding domain"/>
    <property type="match status" value="1"/>
</dbReference>
<keyword evidence="2" id="KW-0418">Kinase</keyword>
<dbReference type="InterPro" id="IPR049874">
    <property type="entry name" value="ROK_cs"/>
</dbReference>
<dbReference type="Proteomes" id="UP000221369">
    <property type="component" value="Unassembled WGS sequence"/>
</dbReference>
<dbReference type="AlphaFoldDB" id="A0A2A9E104"/>
<dbReference type="Pfam" id="PF00480">
    <property type="entry name" value="ROK"/>
    <property type="match status" value="1"/>
</dbReference>
<evidence type="ECO:0000313" key="2">
    <source>
        <dbReference type="EMBL" id="PFG32055.1"/>
    </source>
</evidence>
<protein>
    <submittedName>
        <fullName evidence="2">Putative NBD/HSP70 family sugar kinase</fullName>
    </submittedName>
</protein>
<evidence type="ECO:0000313" key="3">
    <source>
        <dbReference type="Proteomes" id="UP000221369"/>
    </source>
</evidence>
<dbReference type="InterPro" id="IPR036388">
    <property type="entry name" value="WH-like_DNA-bd_sf"/>
</dbReference>
<dbReference type="GO" id="GO:0016301">
    <property type="term" value="F:kinase activity"/>
    <property type="evidence" value="ECO:0007669"/>
    <property type="project" value="UniProtKB-KW"/>
</dbReference>
<dbReference type="InterPro" id="IPR043129">
    <property type="entry name" value="ATPase_NBD"/>
</dbReference>
<dbReference type="InterPro" id="IPR000600">
    <property type="entry name" value="ROK"/>
</dbReference>
<evidence type="ECO:0000256" key="1">
    <source>
        <dbReference type="ARBA" id="ARBA00006479"/>
    </source>
</evidence>
<comment type="caution">
    <text evidence="2">The sequence shown here is derived from an EMBL/GenBank/DDBJ whole genome shotgun (WGS) entry which is preliminary data.</text>
</comment>
<keyword evidence="3" id="KW-1185">Reference proteome</keyword>
<name>A0A2A9E104_9MICO</name>
<dbReference type="PANTHER" id="PTHR18964:SF149">
    <property type="entry name" value="BIFUNCTIONAL UDP-N-ACETYLGLUCOSAMINE 2-EPIMERASE_N-ACETYLMANNOSAMINE KINASE"/>
    <property type="match status" value="1"/>
</dbReference>